<protein>
    <submittedName>
        <fullName evidence="1">Uncharacterized protein</fullName>
    </submittedName>
</protein>
<name>A0A0V1H4Q4_9BILA</name>
<evidence type="ECO:0000313" key="2">
    <source>
        <dbReference type="Proteomes" id="UP000055024"/>
    </source>
</evidence>
<evidence type="ECO:0000313" key="1">
    <source>
        <dbReference type="EMBL" id="KRZ05253.1"/>
    </source>
</evidence>
<gene>
    <name evidence="1" type="ORF">T11_18080</name>
</gene>
<sequence>MQKAKTKANASRHRAGTTDSHFDAYANFVRSRCSAHFFIRCPLIGYSSLSNSWQMNCAISLVIPC</sequence>
<dbReference type="AlphaFoldDB" id="A0A0V1H4Q4"/>
<proteinExistence type="predicted"/>
<reference evidence="1 2" key="1">
    <citation type="submission" date="2015-01" db="EMBL/GenBank/DDBJ databases">
        <title>Evolution of Trichinella species and genotypes.</title>
        <authorList>
            <person name="Korhonen P.K."/>
            <person name="Edoardo P."/>
            <person name="Giuseppe L.R."/>
            <person name="Gasser R.B."/>
        </authorList>
    </citation>
    <scope>NUCLEOTIDE SEQUENCE [LARGE SCALE GENOMIC DNA]</scope>
    <source>
        <strain evidence="1">ISS1029</strain>
    </source>
</reference>
<accession>A0A0V1H4Q4</accession>
<dbReference type="EMBL" id="JYDP01000143">
    <property type="protein sequence ID" value="KRZ05253.1"/>
    <property type="molecule type" value="Genomic_DNA"/>
</dbReference>
<dbReference type="Proteomes" id="UP000055024">
    <property type="component" value="Unassembled WGS sequence"/>
</dbReference>
<comment type="caution">
    <text evidence="1">The sequence shown here is derived from an EMBL/GenBank/DDBJ whole genome shotgun (WGS) entry which is preliminary data.</text>
</comment>
<organism evidence="1 2">
    <name type="scientific">Trichinella zimbabwensis</name>
    <dbReference type="NCBI Taxonomy" id="268475"/>
    <lineage>
        <taxon>Eukaryota</taxon>
        <taxon>Metazoa</taxon>
        <taxon>Ecdysozoa</taxon>
        <taxon>Nematoda</taxon>
        <taxon>Enoplea</taxon>
        <taxon>Dorylaimia</taxon>
        <taxon>Trichinellida</taxon>
        <taxon>Trichinellidae</taxon>
        <taxon>Trichinella</taxon>
    </lineage>
</organism>
<keyword evidence="2" id="KW-1185">Reference proteome</keyword>